<dbReference type="PROSITE" id="PS51192">
    <property type="entry name" value="HELICASE_ATP_BIND_1"/>
    <property type="match status" value="1"/>
</dbReference>
<evidence type="ECO:0000256" key="3">
    <source>
        <dbReference type="ARBA" id="ARBA00022884"/>
    </source>
</evidence>
<evidence type="ECO:0000256" key="1">
    <source>
        <dbReference type="ARBA" id="ARBA00022801"/>
    </source>
</evidence>
<dbReference type="InterPro" id="IPR014001">
    <property type="entry name" value="Helicase_ATP-bd"/>
</dbReference>
<evidence type="ECO:0000313" key="5">
    <source>
        <dbReference type="EMBL" id="CAI9095776.1"/>
    </source>
</evidence>
<organism evidence="5 6">
    <name type="scientific">Oldenlandia corymbosa var. corymbosa</name>
    <dbReference type="NCBI Taxonomy" id="529605"/>
    <lineage>
        <taxon>Eukaryota</taxon>
        <taxon>Viridiplantae</taxon>
        <taxon>Streptophyta</taxon>
        <taxon>Embryophyta</taxon>
        <taxon>Tracheophyta</taxon>
        <taxon>Spermatophyta</taxon>
        <taxon>Magnoliopsida</taxon>
        <taxon>eudicotyledons</taxon>
        <taxon>Gunneridae</taxon>
        <taxon>Pentapetalae</taxon>
        <taxon>asterids</taxon>
        <taxon>lamiids</taxon>
        <taxon>Gentianales</taxon>
        <taxon>Rubiaceae</taxon>
        <taxon>Rubioideae</taxon>
        <taxon>Spermacoceae</taxon>
        <taxon>Hedyotis-Oldenlandia complex</taxon>
        <taxon>Oldenlandia</taxon>
    </lineage>
</organism>
<dbReference type="Gene3D" id="3.40.50.300">
    <property type="entry name" value="P-loop containing nucleotide triphosphate hydrolases"/>
    <property type="match status" value="1"/>
</dbReference>
<dbReference type="GO" id="GO:0005524">
    <property type="term" value="F:ATP binding"/>
    <property type="evidence" value="ECO:0007669"/>
    <property type="project" value="InterPro"/>
</dbReference>
<keyword evidence="6" id="KW-1185">Reference proteome</keyword>
<name>A0AAV1CK99_OLDCO</name>
<evidence type="ECO:0000313" key="6">
    <source>
        <dbReference type="Proteomes" id="UP001161247"/>
    </source>
</evidence>
<keyword evidence="2" id="KW-0347">Helicase</keyword>
<protein>
    <submittedName>
        <fullName evidence="5">OLC1v1031790C1</fullName>
    </submittedName>
</protein>
<dbReference type="InterPro" id="IPR011545">
    <property type="entry name" value="DEAD/DEAH_box_helicase_dom"/>
</dbReference>
<proteinExistence type="predicted"/>
<reference evidence="5" key="1">
    <citation type="submission" date="2023-03" db="EMBL/GenBank/DDBJ databases">
        <authorList>
            <person name="Julca I."/>
        </authorList>
    </citation>
    <scope>NUCLEOTIDE SEQUENCE</scope>
</reference>
<dbReference type="PANTHER" id="PTHR47958">
    <property type="entry name" value="ATP-DEPENDENT RNA HELICASE DBP3"/>
    <property type="match status" value="1"/>
</dbReference>
<keyword evidence="2" id="KW-0547">Nucleotide-binding</keyword>
<keyword evidence="3" id="KW-0694">RNA-binding</keyword>
<keyword evidence="1" id="KW-0378">Hydrolase</keyword>
<dbReference type="Proteomes" id="UP001161247">
    <property type="component" value="Chromosome 2"/>
</dbReference>
<feature type="domain" description="Helicase ATP-binding" evidence="4">
    <location>
        <begin position="1"/>
        <end position="119"/>
    </location>
</feature>
<keyword evidence="2" id="KW-0067">ATP-binding</keyword>
<dbReference type="InterPro" id="IPR027417">
    <property type="entry name" value="P-loop_NTPase"/>
</dbReference>
<sequence>MEVLVKMGKFTGIQSELALNGTIPVRKRVPITAQVVIGTPGTIDSLITSKKLSLRFMKILVFDEADHMLAEGSFRDSSKKIMRLIVQSSPDCQVVLFSATFNDNVRAFVDQTISKEIFMRDTCVAL</sequence>
<dbReference type="AlphaFoldDB" id="A0AAV1CK99"/>
<dbReference type="GO" id="GO:0004386">
    <property type="term" value="F:helicase activity"/>
    <property type="evidence" value="ECO:0007669"/>
    <property type="project" value="UniProtKB-KW"/>
</dbReference>
<dbReference type="GO" id="GO:0003723">
    <property type="term" value="F:RNA binding"/>
    <property type="evidence" value="ECO:0007669"/>
    <property type="project" value="UniProtKB-KW"/>
</dbReference>
<dbReference type="GO" id="GO:0016787">
    <property type="term" value="F:hydrolase activity"/>
    <property type="evidence" value="ECO:0007669"/>
    <property type="project" value="UniProtKB-KW"/>
</dbReference>
<gene>
    <name evidence="5" type="ORF">OLC1_LOCUS6672</name>
</gene>
<dbReference type="EMBL" id="OX459119">
    <property type="protein sequence ID" value="CAI9095776.1"/>
    <property type="molecule type" value="Genomic_DNA"/>
</dbReference>
<dbReference type="Pfam" id="PF00270">
    <property type="entry name" value="DEAD"/>
    <property type="match status" value="1"/>
</dbReference>
<dbReference type="SUPFAM" id="SSF52540">
    <property type="entry name" value="P-loop containing nucleoside triphosphate hydrolases"/>
    <property type="match status" value="1"/>
</dbReference>
<evidence type="ECO:0000259" key="4">
    <source>
        <dbReference type="PROSITE" id="PS51192"/>
    </source>
</evidence>
<evidence type="ECO:0000256" key="2">
    <source>
        <dbReference type="ARBA" id="ARBA00022806"/>
    </source>
</evidence>
<accession>A0AAV1CK99</accession>